<dbReference type="GeneID" id="28770681"/>
<dbReference type="InParanoid" id="A0A177CFR8"/>
<proteinExistence type="predicted"/>
<dbReference type="RefSeq" id="XP_018035932.1">
    <property type="nucleotide sequence ID" value="XM_018187195.1"/>
</dbReference>
<keyword evidence="3" id="KW-1185">Reference proteome</keyword>
<dbReference type="OrthoDB" id="10377242at2759"/>
<keyword evidence="1" id="KW-0812">Transmembrane</keyword>
<protein>
    <submittedName>
        <fullName evidence="2">Uncharacterized protein</fullName>
    </submittedName>
</protein>
<keyword evidence="1" id="KW-1133">Transmembrane helix</keyword>
<keyword evidence="1" id="KW-0472">Membrane</keyword>
<organism evidence="2 3">
    <name type="scientific">Paraphaeosphaeria sporulosa</name>
    <dbReference type="NCBI Taxonomy" id="1460663"/>
    <lineage>
        <taxon>Eukaryota</taxon>
        <taxon>Fungi</taxon>
        <taxon>Dikarya</taxon>
        <taxon>Ascomycota</taxon>
        <taxon>Pezizomycotina</taxon>
        <taxon>Dothideomycetes</taxon>
        <taxon>Pleosporomycetidae</taxon>
        <taxon>Pleosporales</taxon>
        <taxon>Massarineae</taxon>
        <taxon>Didymosphaeriaceae</taxon>
        <taxon>Paraphaeosphaeria</taxon>
    </lineage>
</organism>
<gene>
    <name evidence="2" type="ORF">CC84DRAFT_729541</name>
</gene>
<dbReference type="Proteomes" id="UP000077069">
    <property type="component" value="Unassembled WGS sequence"/>
</dbReference>
<reference evidence="2 3" key="1">
    <citation type="submission" date="2016-05" db="EMBL/GenBank/DDBJ databases">
        <title>Comparative analysis of secretome profiles of manganese(II)-oxidizing ascomycete fungi.</title>
        <authorList>
            <consortium name="DOE Joint Genome Institute"/>
            <person name="Zeiner C.A."/>
            <person name="Purvine S.O."/>
            <person name="Zink E.M."/>
            <person name="Wu S."/>
            <person name="Pasa-Tolic L."/>
            <person name="Chaput D.L."/>
            <person name="Haridas S."/>
            <person name="Grigoriev I.V."/>
            <person name="Santelli C.M."/>
            <person name="Hansel C.M."/>
        </authorList>
    </citation>
    <scope>NUCLEOTIDE SEQUENCE [LARGE SCALE GENOMIC DNA]</scope>
    <source>
        <strain evidence="2 3">AP3s5-JAC2a</strain>
    </source>
</reference>
<evidence type="ECO:0000313" key="2">
    <source>
        <dbReference type="EMBL" id="OAG05567.1"/>
    </source>
</evidence>
<name>A0A177CFR8_9PLEO</name>
<evidence type="ECO:0000313" key="3">
    <source>
        <dbReference type="Proteomes" id="UP000077069"/>
    </source>
</evidence>
<feature type="transmembrane region" description="Helical" evidence="1">
    <location>
        <begin position="77"/>
        <end position="95"/>
    </location>
</feature>
<dbReference type="EMBL" id="KV441552">
    <property type="protein sequence ID" value="OAG05567.1"/>
    <property type="molecule type" value="Genomic_DNA"/>
</dbReference>
<evidence type="ECO:0000256" key="1">
    <source>
        <dbReference type="SAM" id="Phobius"/>
    </source>
</evidence>
<accession>A0A177CFR8</accession>
<sequence length="148" mass="17023">MVLPVLSMQLAGRFPRCAISFSLYVIFRHDGQRADEMQVLFAGRGRTQKSGTGTNILGWESGTLWFLRLRPSGATVFLPYFLHAGAPSLHFWFFLRMRVWSRGSVQTGGLLRVWSEMFWRRWCGVRVPQCGPQAERWAETWPDARGDV</sequence>
<dbReference type="AlphaFoldDB" id="A0A177CFR8"/>